<gene>
    <name evidence="1" type="ORF">AYW79_13400</name>
</gene>
<proteinExistence type="predicted"/>
<protein>
    <submittedName>
        <fullName evidence="1">Uncharacterized protein</fullName>
    </submittedName>
</protein>
<dbReference type="EMBL" id="LSUQ01000063">
    <property type="protein sequence ID" value="OAG92212.1"/>
    <property type="molecule type" value="Genomic_DNA"/>
</dbReference>
<dbReference type="Proteomes" id="UP000077421">
    <property type="component" value="Unassembled WGS sequence"/>
</dbReference>
<sequence>MLYHTPLSATGSGTEVDAELLQQVRGEKLGDLREEHEYGEDAGKDDVSPKPVLLAVCVQFDAAIDGHTKEHSLQNVLRPGDPRADEIHFAHLLIKAMPMPGLAMVFLQTDPM</sequence>
<accession>A0A853K7B3</accession>
<organism evidence="1 2">
    <name type="scientific">Ferroacidibacillus organovorans</name>
    <dbReference type="NCBI Taxonomy" id="1765683"/>
    <lineage>
        <taxon>Bacteria</taxon>
        <taxon>Bacillati</taxon>
        <taxon>Bacillota</taxon>
        <taxon>Bacilli</taxon>
        <taxon>Bacillales</taxon>
        <taxon>Alicyclobacillaceae</taxon>
        <taxon>Ferroacidibacillus</taxon>
    </lineage>
</organism>
<reference evidence="1 2" key="1">
    <citation type="submission" date="2016-02" db="EMBL/GenBank/DDBJ databases">
        <title>Draft genome sequence of Acidibacillus ferrooxidans SLC66.</title>
        <authorList>
            <person name="Oliveira G."/>
            <person name="Nancucheo I."/>
            <person name="Dall'Agnol H."/>
            <person name="Johnson B."/>
            <person name="Oliveira R."/>
            <person name="Nunes G.L."/>
            <person name="Tzotzos G."/>
            <person name="Orellana S.C."/>
            <person name="Salim A.C."/>
            <person name="Araujo F.M."/>
        </authorList>
    </citation>
    <scope>NUCLEOTIDE SEQUENCE [LARGE SCALE GENOMIC DNA]</scope>
    <source>
        <strain evidence="1 2">SLC66</strain>
    </source>
</reference>
<comment type="caution">
    <text evidence="1">The sequence shown here is derived from an EMBL/GenBank/DDBJ whole genome shotgun (WGS) entry which is preliminary data.</text>
</comment>
<evidence type="ECO:0000313" key="2">
    <source>
        <dbReference type="Proteomes" id="UP000077421"/>
    </source>
</evidence>
<evidence type="ECO:0000313" key="1">
    <source>
        <dbReference type="EMBL" id="OAG92212.1"/>
    </source>
</evidence>
<dbReference type="AlphaFoldDB" id="A0A853K7B3"/>
<name>A0A853K7B3_9BACL</name>